<dbReference type="SUPFAM" id="SSF52540">
    <property type="entry name" value="P-loop containing nucleoside triphosphate hydrolases"/>
    <property type="match status" value="1"/>
</dbReference>
<evidence type="ECO:0000313" key="3">
    <source>
        <dbReference type="Proteomes" id="UP000663992"/>
    </source>
</evidence>
<dbReference type="InterPro" id="IPR027417">
    <property type="entry name" value="P-loop_NTPase"/>
</dbReference>
<feature type="domain" description="Sulfotransferase" evidence="1">
    <location>
        <begin position="6"/>
        <end position="212"/>
    </location>
</feature>
<name>A0ABS3CTQ6_9ALTE</name>
<protein>
    <submittedName>
        <fullName evidence="2">Sulfotransferase</fullName>
    </submittedName>
</protein>
<comment type="caution">
    <text evidence="2">The sequence shown here is derived from an EMBL/GenBank/DDBJ whole genome shotgun (WGS) entry which is preliminary data.</text>
</comment>
<dbReference type="Pfam" id="PF00685">
    <property type="entry name" value="Sulfotransfer_1"/>
    <property type="match status" value="1"/>
</dbReference>
<gene>
    <name evidence="2" type="ORF">J0A65_11250</name>
</gene>
<dbReference type="RefSeq" id="WP_206594277.1">
    <property type="nucleotide sequence ID" value="NZ_JAFKCS010000009.1"/>
</dbReference>
<organism evidence="2 3">
    <name type="scientific">Bowmanella yangjiangensis</name>
    <dbReference type="NCBI Taxonomy" id="2811230"/>
    <lineage>
        <taxon>Bacteria</taxon>
        <taxon>Pseudomonadati</taxon>
        <taxon>Pseudomonadota</taxon>
        <taxon>Gammaproteobacteria</taxon>
        <taxon>Alteromonadales</taxon>
        <taxon>Alteromonadaceae</taxon>
        <taxon>Bowmanella</taxon>
    </lineage>
</organism>
<reference evidence="2 3" key="1">
    <citation type="submission" date="2021-03" db="EMBL/GenBank/DDBJ databases">
        <title>novel species isolated from a fishpond in China.</title>
        <authorList>
            <person name="Lu H."/>
            <person name="Cai Z."/>
        </authorList>
    </citation>
    <scope>NUCLEOTIDE SEQUENCE [LARGE SCALE GENOMIC DNA]</scope>
    <source>
        <strain evidence="2 3">Y57</strain>
    </source>
</reference>
<dbReference type="EMBL" id="JAFKCS010000009">
    <property type="protein sequence ID" value="MBN7820445.1"/>
    <property type="molecule type" value="Genomic_DNA"/>
</dbReference>
<dbReference type="Proteomes" id="UP000663992">
    <property type="component" value="Unassembled WGS sequence"/>
</dbReference>
<evidence type="ECO:0000313" key="2">
    <source>
        <dbReference type="EMBL" id="MBN7820445.1"/>
    </source>
</evidence>
<dbReference type="InterPro" id="IPR000863">
    <property type="entry name" value="Sulfotransferase_dom"/>
</dbReference>
<keyword evidence="3" id="KW-1185">Reference proteome</keyword>
<dbReference type="Gene3D" id="3.40.50.300">
    <property type="entry name" value="P-loop containing nucleotide triphosphate hydrolases"/>
    <property type="match status" value="1"/>
</dbReference>
<evidence type="ECO:0000259" key="1">
    <source>
        <dbReference type="Pfam" id="PF00685"/>
    </source>
</evidence>
<sequence length="280" mass="31042">MIENITLITGIPRSGTTLCCNLLNQRDDAVALHEPINPSRLAGGVSAGRAGMEIESIILQLREDIAAGRPFENGDKAGLSIDNPVGLSTKDGKRQVVAQRGLVSIPPRENQHFRLIVKQNALFTSLLTQLEVRFPIVAIVRNPVDVLLSWMTVDLPVNRGRVPAGERFSDFLRNTLLRTDSVFQRQLIIYTWFMQQFIEHELSIVRYEDVVASAGTVLDEALGFQALNRSPLNYQNRQFAPALLDELQSNLTEITKLSRFGLYSEAEIARAMTSAIGAGE</sequence>
<proteinExistence type="predicted"/>
<accession>A0ABS3CTQ6</accession>